<dbReference type="Proteomes" id="UP000249390">
    <property type="component" value="Unassembled WGS sequence"/>
</dbReference>
<feature type="region of interest" description="Disordered" evidence="1">
    <location>
        <begin position="111"/>
        <end position="153"/>
    </location>
</feature>
<evidence type="ECO:0000256" key="1">
    <source>
        <dbReference type="SAM" id="MobiDB-lite"/>
    </source>
</evidence>
<reference evidence="2 3" key="1">
    <citation type="submission" date="2018-06" db="EMBL/GenBank/DDBJ databases">
        <title>The Genome of Cuscuta australis (Dodder) Provides Insight into the Evolution of Plant Parasitism.</title>
        <authorList>
            <person name="Liu H."/>
        </authorList>
    </citation>
    <scope>NUCLEOTIDE SEQUENCE [LARGE SCALE GENOMIC DNA]</scope>
    <source>
        <strain evidence="3">cv. Yunnan</strain>
        <tissue evidence="2">Vines</tissue>
    </source>
</reference>
<feature type="region of interest" description="Disordered" evidence="1">
    <location>
        <begin position="65"/>
        <end position="89"/>
    </location>
</feature>
<organism evidence="2 3">
    <name type="scientific">Cuscuta australis</name>
    <dbReference type="NCBI Taxonomy" id="267555"/>
    <lineage>
        <taxon>Eukaryota</taxon>
        <taxon>Viridiplantae</taxon>
        <taxon>Streptophyta</taxon>
        <taxon>Embryophyta</taxon>
        <taxon>Tracheophyta</taxon>
        <taxon>Spermatophyta</taxon>
        <taxon>Magnoliopsida</taxon>
        <taxon>eudicotyledons</taxon>
        <taxon>Gunneridae</taxon>
        <taxon>Pentapetalae</taxon>
        <taxon>asterids</taxon>
        <taxon>lamiids</taxon>
        <taxon>Solanales</taxon>
        <taxon>Convolvulaceae</taxon>
        <taxon>Cuscuteae</taxon>
        <taxon>Cuscuta</taxon>
        <taxon>Cuscuta subgen. Grammica</taxon>
        <taxon>Cuscuta sect. Cleistogrammica</taxon>
    </lineage>
</organism>
<proteinExistence type="predicted"/>
<comment type="caution">
    <text evidence="2">The sequence shown here is derived from an EMBL/GenBank/DDBJ whole genome shotgun (WGS) entry which is preliminary data.</text>
</comment>
<sequence length="208" mass="23099">MNRRCRAGEVVDLVNLEEKGLDDVVPDELEPGVAEVVHHVLLPPGEEVVDDDHAVASGHQAVHQVAPDESRPARHHDPQTLPLQPQRDFPARMERPESDALLVHEPAVLVGGRSGGRDRVEAEAEAEAEAAAARRMRRRAQGDDDERGEGHPGEEANQALLAEHVTDRTVESHPRLRRLWRVGVGLRRRFLTSEEQLRSHYGGDSITQ</sequence>
<name>A0A328DG63_9ASTE</name>
<keyword evidence="3" id="KW-1185">Reference proteome</keyword>
<accession>A0A328DG63</accession>
<dbReference type="AlphaFoldDB" id="A0A328DG63"/>
<feature type="compositionally biased region" description="Basic and acidic residues" evidence="1">
    <location>
        <begin position="66"/>
        <end position="78"/>
    </location>
</feature>
<dbReference type="EMBL" id="NQVE01000156">
    <property type="protein sequence ID" value="RAL43548.1"/>
    <property type="molecule type" value="Genomic_DNA"/>
</dbReference>
<evidence type="ECO:0000313" key="3">
    <source>
        <dbReference type="Proteomes" id="UP000249390"/>
    </source>
</evidence>
<evidence type="ECO:0000313" key="2">
    <source>
        <dbReference type="EMBL" id="RAL43548.1"/>
    </source>
</evidence>
<protein>
    <submittedName>
        <fullName evidence="2">Uncharacterized protein</fullName>
    </submittedName>
</protein>
<gene>
    <name evidence="2" type="ORF">DM860_012689</name>
</gene>